<evidence type="ECO:0008006" key="4">
    <source>
        <dbReference type="Google" id="ProtNLM"/>
    </source>
</evidence>
<name>A0A5N5X769_9EURO</name>
<protein>
    <recommendedName>
        <fullName evidence="4">F-box domain-containing protein</fullName>
    </recommendedName>
</protein>
<accession>A0A5N5X769</accession>
<reference evidence="2 3" key="1">
    <citation type="submission" date="2019-04" db="EMBL/GenBank/DDBJ databases">
        <title>Friends and foes A comparative genomics study of 23 Aspergillus species from section Flavi.</title>
        <authorList>
            <consortium name="DOE Joint Genome Institute"/>
            <person name="Kjaerbolling I."/>
            <person name="Vesth T."/>
            <person name="Frisvad J.C."/>
            <person name="Nybo J.L."/>
            <person name="Theobald S."/>
            <person name="Kildgaard S."/>
            <person name="Isbrandt T."/>
            <person name="Kuo A."/>
            <person name="Sato A."/>
            <person name="Lyhne E.K."/>
            <person name="Kogle M.E."/>
            <person name="Wiebenga A."/>
            <person name="Kun R.S."/>
            <person name="Lubbers R.J."/>
            <person name="Makela M.R."/>
            <person name="Barry K."/>
            <person name="Chovatia M."/>
            <person name="Clum A."/>
            <person name="Daum C."/>
            <person name="Haridas S."/>
            <person name="He G."/>
            <person name="LaButti K."/>
            <person name="Lipzen A."/>
            <person name="Mondo S."/>
            <person name="Riley R."/>
            <person name="Salamov A."/>
            <person name="Simmons B.A."/>
            <person name="Magnuson J.K."/>
            <person name="Henrissat B."/>
            <person name="Mortensen U.H."/>
            <person name="Larsen T.O."/>
            <person name="Devries R.P."/>
            <person name="Grigoriev I.V."/>
            <person name="Machida M."/>
            <person name="Baker S.E."/>
            <person name="Andersen M.R."/>
        </authorList>
    </citation>
    <scope>NUCLEOTIDE SEQUENCE [LARGE SCALE GENOMIC DNA]</scope>
    <source>
        <strain evidence="2 3">CBS 151.66</strain>
    </source>
</reference>
<dbReference type="AlphaFoldDB" id="A0A5N5X769"/>
<evidence type="ECO:0000256" key="1">
    <source>
        <dbReference type="SAM" id="MobiDB-lite"/>
    </source>
</evidence>
<sequence length="188" mass="20812">MSLLSLPVETLFNIYRRLGRPSQLSLGLTSPQFLAAFAAYFHLDRFRDSPSQWKKLGLPEGASWHDPAGQATIIRYLTLSGSGDITSPSVSESGDDDRGSDTSGGLAEEVQRLHEEADEAWEYGQVEEIISAWLMAIFNVEGGCVVCADCGRYILCQSQDLNSDSWVGDMLGRPYWLRRCGPCELEVE</sequence>
<evidence type="ECO:0000313" key="3">
    <source>
        <dbReference type="Proteomes" id="UP000326565"/>
    </source>
</evidence>
<dbReference type="Proteomes" id="UP000326565">
    <property type="component" value="Unassembled WGS sequence"/>
</dbReference>
<evidence type="ECO:0000313" key="2">
    <source>
        <dbReference type="EMBL" id="KAB8076583.1"/>
    </source>
</evidence>
<dbReference type="EMBL" id="ML732179">
    <property type="protein sequence ID" value="KAB8076583.1"/>
    <property type="molecule type" value="Genomic_DNA"/>
</dbReference>
<feature type="region of interest" description="Disordered" evidence="1">
    <location>
        <begin position="85"/>
        <end position="104"/>
    </location>
</feature>
<dbReference type="OrthoDB" id="4503264at2759"/>
<organism evidence="2 3">
    <name type="scientific">Aspergillus leporis</name>
    <dbReference type="NCBI Taxonomy" id="41062"/>
    <lineage>
        <taxon>Eukaryota</taxon>
        <taxon>Fungi</taxon>
        <taxon>Dikarya</taxon>
        <taxon>Ascomycota</taxon>
        <taxon>Pezizomycotina</taxon>
        <taxon>Eurotiomycetes</taxon>
        <taxon>Eurotiomycetidae</taxon>
        <taxon>Eurotiales</taxon>
        <taxon>Aspergillaceae</taxon>
        <taxon>Aspergillus</taxon>
        <taxon>Aspergillus subgen. Circumdati</taxon>
    </lineage>
</organism>
<proteinExistence type="predicted"/>
<gene>
    <name evidence="2" type="ORF">BDV29DRAFT_169933</name>
</gene>
<keyword evidence="3" id="KW-1185">Reference proteome</keyword>